<protein>
    <submittedName>
        <fullName evidence="2">Uncharacterized protein</fullName>
    </submittedName>
</protein>
<organism evidence="2 3">
    <name type="scientific">Parathielavia hyrcaniae</name>
    <dbReference type="NCBI Taxonomy" id="113614"/>
    <lineage>
        <taxon>Eukaryota</taxon>
        <taxon>Fungi</taxon>
        <taxon>Dikarya</taxon>
        <taxon>Ascomycota</taxon>
        <taxon>Pezizomycotina</taxon>
        <taxon>Sordariomycetes</taxon>
        <taxon>Sordariomycetidae</taxon>
        <taxon>Sordariales</taxon>
        <taxon>Chaetomiaceae</taxon>
        <taxon>Parathielavia</taxon>
    </lineage>
</organism>
<dbReference type="Proteomes" id="UP001305647">
    <property type="component" value="Unassembled WGS sequence"/>
</dbReference>
<accession>A0AAN6Q2J4</accession>
<feature type="region of interest" description="Disordered" evidence="1">
    <location>
        <begin position="461"/>
        <end position="530"/>
    </location>
</feature>
<proteinExistence type="predicted"/>
<evidence type="ECO:0000313" key="3">
    <source>
        <dbReference type="Proteomes" id="UP001305647"/>
    </source>
</evidence>
<reference evidence="2" key="2">
    <citation type="submission" date="2023-05" db="EMBL/GenBank/DDBJ databases">
        <authorList>
            <consortium name="Lawrence Berkeley National Laboratory"/>
            <person name="Steindorff A."/>
            <person name="Hensen N."/>
            <person name="Bonometti L."/>
            <person name="Westerberg I."/>
            <person name="Brannstrom I.O."/>
            <person name="Guillou S."/>
            <person name="Cros-Aarteil S."/>
            <person name="Calhoun S."/>
            <person name="Haridas S."/>
            <person name="Kuo A."/>
            <person name="Mondo S."/>
            <person name="Pangilinan J."/>
            <person name="Riley R."/>
            <person name="Labutti K."/>
            <person name="Andreopoulos B."/>
            <person name="Lipzen A."/>
            <person name="Chen C."/>
            <person name="Yanf M."/>
            <person name="Daum C."/>
            <person name="Ng V."/>
            <person name="Clum A."/>
            <person name="Ohm R."/>
            <person name="Martin F."/>
            <person name="Silar P."/>
            <person name="Natvig D."/>
            <person name="Lalanne C."/>
            <person name="Gautier V."/>
            <person name="Ament-Velasquez S.L."/>
            <person name="Kruys A."/>
            <person name="Hutchinson M.I."/>
            <person name="Powell A.J."/>
            <person name="Barry K."/>
            <person name="Miller A.N."/>
            <person name="Grigoriev I.V."/>
            <person name="Debuchy R."/>
            <person name="Gladieux P."/>
            <person name="Thoren M.H."/>
            <person name="Johannesson H."/>
        </authorList>
    </citation>
    <scope>NUCLEOTIDE SEQUENCE</scope>
    <source>
        <strain evidence="2">CBS 757.83</strain>
    </source>
</reference>
<evidence type="ECO:0000313" key="2">
    <source>
        <dbReference type="EMBL" id="KAK4099787.1"/>
    </source>
</evidence>
<keyword evidence="3" id="KW-1185">Reference proteome</keyword>
<comment type="caution">
    <text evidence="2">The sequence shown here is derived from an EMBL/GenBank/DDBJ whole genome shotgun (WGS) entry which is preliminary data.</text>
</comment>
<reference evidence="2" key="1">
    <citation type="journal article" date="2023" name="Mol. Phylogenet. Evol.">
        <title>Genome-scale phylogeny and comparative genomics of the fungal order Sordariales.</title>
        <authorList>
            <person name="Hensen N."/>
            <person name="Bonometti L."/>
            <person name="Westerberg I."/>
            <person name="Brannstrom I.O."/>
            <person name="Guillou S."/>
            <person name="Cros-Aarteil S."/>
            <person name="Calhoun S."/>
            <person name="Haridas S."/>
            <person name="Kuo A."/>
            <person name="Mondo S."/>
            <person name="Pangilinan J."/>
            <person name="Riley R."/>
            <person name="LaButti K."/>
            <person name="Andreopoulos B."/>
            <person name="Lipzen A."/>
            <person name="Chen C."/>
            <person name="Yan M."/>
            <person name="Daum C."/>
            <person name="Ng V."/>
            <person name="Clum A."/>
            <person name="Steindorff A."/>
            <person name="Ohm R.A."/>
            <person name="Martin F."/>
            <person name="Silar P."/>
            <person name="Natvig D.O."/>
            <person name="Lalanne C."/>
            <person name="Gautier V."/>
            <person name="Ament-Velasquez S.L."/>
            <person name="Kruys A."/>
            <person name="Hutchinson M.I."/>
            <person name="Powell A.J."/>
            <person name="Barry K."/>
            <person name="Miller A.N."/>
            <person name="Grigoriev I.V."/>
            <person name="Debuchy R."/>
            <person name="Gladieux P."/>
            <person name="Hiltunen Thoren M."/>
            <person name="Johannesson H."/>
        </authorList>
    </citation>
    <scope>NUCLEOTIDE SEQUENCE</scope>
    <source>
        <strain evidence="2">CBS 757.83</strain>
    </source>
</reference>
<name>A0AAN6Q2J4_9PEZI</name>
<feature type="region of interest" description="Disordered" evidence="1">
    <location>
        <begin position="318"/>
        <end position="337"/>
    </location>
</feature>
<sequence length="530" mass="58040">MTSWGRDRMGSSAEDTFKTIQKTLEPYIRPREEVTRIRQILAVHLDSCLDDGTAGEPLALVDVSSPCSSSTARGLQKEYLDALNANIAARSEFATCCREQEQRTRQHPDTAAAGQGAERLQEHVAAIRLRQRADKLQAVERSLSSLGQKPAASPNFLDPEEIFRDARPLPAVPNELMTALTVDKAASGPQLKELIDQLEKHVLQTKLLLRREEQLLEKVRSRSVARPGTISESAKLAALERTRAELIGWIETELGKAAADEGAAEGQDSQRHRPHGDGFNMEEQLGSIKEKYAQYLGARKALLQLASQQPLPVMKAPVKEPKPQAASAPNPPPTAHLLSPHLEQLLFLSHEQKRLMAEKSHLNAAISKQLKENGRALEHLAEESHLIPAHPMPGPPRSSTAFADAGSATESSGPTNRVKPWVFAAESAKISTLEAVAEKIEEGQIALEGSMRTLGEIDQLLGQPPDKKQEEQRVSTGEDDLWLAEGHHASRASGARKHTLRKADKPAQPSTAWDTLDGDLGLLRPERDTV</sequence>
<dbReference type="EMBL" id="MU863646">
    <property type="protein sequence ID" value="KAK4099787.1"/>
    <property type="molecule type" value="Genomic_DNA"/>
</dbReference>
<gene>
    <name evidence="2" type="ORF">N658DRAFT_498030</name>
</gene>
<feature type="region of interest" description="Disordered" evidence="1">
    <location>
        <begin position="387"/>
        <end position="415"/>
    </location>
</feature>
<dbReference type="AlphaFoldDB" id="A0AAN6Q2J4"/>
<evidence type="ECO:0000256" key="1">
    <source>
        <dbReference type="SAM" id="MobiDB-lite"/>
    </source>
</evidence>
<feature type="region of interest" description="Disordered" evidence="1">
    <location>
        <begin position="258"/>
        <end position="281"/>
    </location>
</feature>